<dbReference type="EMBL" id="CP001279">
    <property type="protein sequence ID" value="ACM92899.1"/>
    <property type="molecule type" value="Genomic_DNA"/>
</dbReference>
<name>B9L9P5_NAUPA</name>
<dbReference type="RefSeq" id="WP_015901951.1">
    <property type="nucleotide sequence ID" value="NC_012115.1"/>
</dbReference>
<proteinExistence type="predicted"/>
<feature type="transmembrane region" description="Helical" evidence="1">
    <location>
        <begin position="132"/>
        <end position="162"/>
    </location>
</feature>
<keyword evidence="1" id="KW-0472">Membrane</keyword>
<dbReference type="Pfam" id="PF06195">
    <property type="entry name" value="DUF996"/>
    <property type="match status" value="1"/>
</dbReference>
<dbReference type="InterPro" id="IPR010397">
    <property type="entry name" value="DUF996"/>
</dbReference>
<evidence type="ECO:0000313" key="3">
    <source>
        <dbReference type="Proteomes" id="UP000000448"/>
    </source>
</evidence>
<keyword evidence="1" id="KW-1133">Transmembrane helix</keyword>
<protein>
    <recommendedName>
        <fullName evidence="4">DUF996 domain-containing protein</fullName>
    </recommendedName>
</protein>
<accession>B9L9P5</accession>
<evidence type="ECO:0000313" key="2">
    <source>
        <dbReference type="EMBL" id="ACM92899.1"/>
    </source>
</evidence>
<sequence length="183" mass="20450">MNIKVWGILGAGFLSLAFIPSVSVLFTILGLIFTGIALNALSKNEKVFNYFLIASLLSFIATMLFYFKLIAVITSFVLGLFSNNPVVPIGFSILIYFTIYYVLQIVSAVYFKKSFYLLGEEYNNRYLKIAGNFLIAGAVLNIFAIGLIVSVIGWLLILIGFVTIEEIINAEIIEEEKFLENKN</sequence>
<feature type="transmembrane region" description="Helical" evidence="1">
    <location>
        <begin position="50"/>
        <end position="81"/>
    </location>
</feature>
<feature type="transmembrane region" description="Helical" evidence="1">
    <location>
        <begin position="87"/>
        <end position="111"/>
    </location>
</feature>
<dbReference type="HOGENOM" id="CLU_1473707_0_0_7"/>
<dbReference type="Proteomes" id="UP000000448">
    <property type="component" value="Chromosome"/>
</dbReference>
<dbReference type="KEGG" id="nam:NAMH_0950"/>
<evidence type="ECO:0008006" key="4">
    <source>
        <dbReference type="Google" id="ProtNLM"/>
    </source>
</evidence>
<evidence type="ECO:0000256" key="1">
    <source>
        <dbReference type="SAM" id="Phobius"/>
    </source>
</evidence>
<organism evidence="2 3">
    <name type="scientific">Nautilia profundicola (strain ATCC BAA-1463 / DSM 18972 / AmH)</name>
    <dbReference type="NCBI Taxonomy" id="598659"/>
    <lineage>
        <taxon>Bacteria</taxon>
        <taxon>Pseudomonadati</taxon>
        <taxon>Campylobacterota</taxon>
        <taxon>Epsilonproteobacteria</taxon>
        <taxon>Nautiliales</taxon>
        <taxon>Nautiliaceae</taxon>
        <taxon>Nautilia</taxon>
    </lineage>
</organism>
<dbReference type="AlphaFoldDB" id="B9L9P5"/>
<gene>
    <name evidence="2" type="ordered locus">NAMH_0950</name>
</gene>
<feature type="transmembrane region" description="Helical" evidence="1">
    <location>
        <begin position="6"/>
        <end position="38"/>
    </location>
</feature>
<keyword evidence="3" id="KW-1185">Reference proteome</keyword>
<keyword evidence="1" id="KW-0812">Transmembrane</keyword>
<dbReference type="eggNOG" id="COG2245">
    <property type="taxonomic scope" value="Bacteria"/>
</dbReference>
<reference evidence="2 3" key="1">
    <citation type="journal article" date="2009" name="PLoS Genet.">
        <title>Adaptations to submarine hydrothermal environments exemplified by the genome of Nautilia profundicola.</title>
        <authorList>
            <person name="Campbell B.J."/>
            <person name="Smith J.L."/>
            <person name="Hanson T.E."/>
            <person name="Klotz M.G."/>
            <person name="Stein L.Y."/>
            <person name="Lee C.K."/>
            <person name="Wu D."/>
            <person name="Robinson J.M."/>
            <person name="Khouri H.M."/>
            <person name="Eisen J.A."/>
            <person name="Cary S.C."/>
        </authorList>
    </citation>
    <scope>NUCLEOTIDE SEQUENCE [LARGE SCALE GENOMIC DNA]</scope>
    <source>
        <strain evidence="3">ATCC BAA-1463 / DSM 18972 / AmH</strain>
    </source>
</reference>